<dbReference type="Pfam" id="PF08378">
    <property type="entry name" value="NERD"/>
    <property type="match status" value="1"/>
</dbReference>
<dbReference type="AlphaFoldDB" id="A0AB94IRE2"/>
<protein>
    <submittedName>
        <fullName evidence="2">NERD domain-containing protein</fullName>
    </submittedName>
</protein>
<dbReference type="Proteomes" id="UP000018877">
    <property type="component" value="Unassembled WGS sequence"/>
</dbReference>
<dbReference type="RefSeq" id="WP_024027515.1">
    <property type="nucleotide sequence ID" value="NZ_ALAN01000046.1"/>
</dbReference>
<dbReference type="InterPro" id="IPR011528">
    <property type="entry name" value="NERD"/>
</dbReference>
<organism evidence="2 3">
    <name type="scientific">Neobacillus vireti LMG 21834</name>
    <dbReference type="NCBI Taxonomy" id="1131730"/>
    <lineage>
        <taxon>Bacteria</taxon>
        <taxon>Bacillati</taxon>
        <taxon>Bacillota</taxon>
        <taxon>Bacilli</taxon>
        <taxon>Bacillales</taxon>
        <taxon>Bacillaceae</taxon>
        <taxon>Neobacillus</taxon>
    </lineage>
</organism>
<accession>A0AB94IRE2</accession>
<dbReference type="PROSITE" id="PS50965">
    <property type="entry name" value="NERD"/>
    <property type="match status" value="1"/>
</dbReference>
<dbReference type="EMBL" id="ALAN01000046">
    <property type="protein sequence ID" value="ETI69645.1"/>
    <property type="molecule type" value="Genomic_DNA"/>
</dbReference>
<evidence type="ECO:0000313" key="2">
    <source>
        <dbReference type="EMBL" id="ETI69645.1"/>
    </source>
</evidence>
<comment type="caution">
    <text evidence="2">The sequence shown here is derived from an EMBL/GenBank/DDBJ whole genome shotgun (WGS) entry which is preliminary data.</text>
</comment>
<keyword evidence="3" id="KW-1185">Reference proteome</keyword>
<feature type="domain" description="NERD" evidence="1">
    <location>
        <begin position="37"/>
        <end position="147"/>
    </location>
</feature>
<name>A0AB94IRE2_9BACI</name>
<sequence length="301" mass="35809">MLKMPRPVPNELIVMRLLNLREVLSQQEKKNYKNLEKGFEGELKFDLLTEKLQNECFVLNGLLLEVNNSEFQIDTSIIFQKTIYLIDVKNFEGDYYYENEKLYFANGDEAKDPLLQLRRCESLFRQLLQKLGVHFHVEAYLVYINPELTLLQAPRSYPIVYPTQLNRFMQKLNMVPSRLYETHEKFANQLISLHKTESLNTKLPRYNYDQIPKRIICSSCCSCSLSVRRNKIVCKKCNHQEEIELAVLRIVEEIKILFPNRKITTNEVYHWCKIIESKKMIGRILKKNFKQVGYGKWSYYE</sequence>
<reference evidence="2 3" key="1">
    <citation type="journal article" date="2014" name="Environ. Microbiol.">
        <title>The nitrate-ammonifying and nosZ-carrying bacterium Bacillus vireti is a potent source and sink for nitric and nitrous oxide under high nitrate conditions.</title>
        <authorList>
            <person name="Mania D."/>
            <person name="Heylen K."/>
            <person name="van Spanning R.J."/>
            <person name="Frostegard A."/>
        </authorList>
    </citation>
    <scope>NUCLEOTIDE SEQUENCE [LARGE SCALE GENOMIC DNA]</scope>
    <source>
        <strain evidence="2 3">LMG 21834</strain>
    </source>
</reference>
<evidence type="ECO:0000259" key="1">
    <source>
        <dbReference type="PROSITE" id="PS50965"/>
    </source>
</evidence>
<gene>
    <name evidence="2" type="ORF">BAVI_06519</name>
</gene>
<evidence type="ECO:0000313" key="3">
    <source>
        <dbReference type="Proteomes" id="UP000018877"/>
    </source>
</evidence>
<proteinExistence type="predicted"/>